<dbReference type="PANTHER" id="PTHR43397:SF1">
    <property type="entry name" value="ERGOTHIONEINE BIOSYNTHESIS PROTEIN 1"/>
    <property type="match status" value="1"/>
</dbReference>
<dbReference type="PANTHER" id="PTHR43397">
    <property type="entry name" value="ERGOTHIONEINE BIOSYNTHESIS PROTEIN 1"/>
    <property type="match status" value="1"/>
</dbReference>
<keyword evidence="2 5" id="KW-0808">Transferase</keyword>
<evidence type="ECO:0000313" key="7">
    <source>
        <dbReference type="Proteomes" id="UP000651837"/>
    </source>
</evidence>
<dbReference type="EC" id="2.1.1.44" evidence="4"/>
<evidence type="ECO:0000256" key="2">
    <source>
        <dbReference type="ARBA" id="ARBA00022679"/>
    </source>
</evidence>
<reference evidence="4 7" key="2">
    <citation type="submission" date="2020-07" db="EMBL/GenBank/DDBJ databases">
        <title>The draft genome sequence of Maribacter polysiphoniae KCTC 22021.</title>
        <authorList>
            <person name="Mu L."/>
        </authorList>
    </citation>
    <scope>NUCLEOTIDE SEQUENCE [LARGE SCALE GENOMIC DNA]</scope>
    <source>
        <strain evidence="4 7">KCTC 22021</strain>
    </source>
</reference>
<dbReference type="InterPro" id="IPR051128">
    <property type="entry name" value="EgtD_Methyltrsf_superfamily"/>
</dbReference>
<dbReference type="EMBL" id="QGGQ01000008">
    <property type="protein sequence ID" value="PWK22282.1"/>
    <property type="molecule type" value="Genomic_DNA"/>
</dbReference>
<dbReference type="RefSeq" id="WP_109652767.1">
    <property type="nucleotide sequence ID" value="NZ_JACWLN010000007.1"/>
</dbReference>
<dbReference type="SUPFAM" id="SSF53335">
    <property type="entry name" value="S-adenosyl-L-methionine-dependent methyltransferases"/>
    <property type="match status" value="1"/>
</dbReference>
<dbReference type="EMBL" id="JACWLN010000007">
    <property type="protein sequence ID" value="MBD1261917.1"/>
    <property type="molecule type" value="Genomic_DNA"/>
</dbReference>
<evidence type="ECO:0000259" key="3">
    <source>
        <dbReference type="Pfam" id="PF10017"/>
    </source>
</evidence>
<dbReference type="InterPro" id="IPR019257">
    <property type="entry name" value="MeTrfase_dom"/>
</dbReference>
<dbReference type="Gene3D" id="3.40.50.150">
    <property type="entry name" value="Vaccinia Virus protein VP39"/>
    <property type="match status" value="1"/>
</dbReference>
<dbReference type="InterPro" id="IPR017804">
    <property type="entry name" value="MeTrfase_EgtD-like"/>
</dbReference>
<organism evidence="5 6">
    <name type="scientific">Maribacter polysiphoniae</name>
    <dbReference type="NCBI Taxonomy" id="429344"/>
    <lineage>
        <taxon>Bacteria</taxon>
        <taxon>Pseudomonadati</taxon>
        <taxon>Bacteroidota</taxon>
        <taxon>Flavobacteriia</taxon>
        <taxon>Flavobacteriales</taxon>
        <taxon>Flavobacteriaceae</taxon>
        <taxon>Maribacter</taxon>
    </lineage>
</organism>
<keyword evidence="1 5" id="KW-0489">Methyltransferase</keyword>
<dbReference type="Pfam" id="PF10017">
    <property type="entry name" value="Methyltransf_33"/>
    <property type="match status" value="1"/>
</dbReference>
<dbReference type="InterPro" id="IPR029063">
    <property type="entry name" value="SAM-dependent_MTases_sf"/>
</dbReference>
<protein>
    <submittedName>
        <fullName evidence="5">Dimethylhistidine N-methyltransferase</fullName>
    </submittedName>
    <submittedName>
        <fullName evidence="4">L-histidine N(Alpha)-methyltransferase</fullName>
        <ecNumber evidence="4">2.1.1.44</ecNumber>
    </submittedName>
</protein>
<evidence type="ECO:0000313" key="4">
    <source>
        <dbReference type="EMBL" id="MBD1261917.1"/>
    </source>
</evidence>
<evidence type="ECO:0000256" key="1">
    <source>
        <dbReference type="ARBA" id="ARBA00022603"/>
    </source>
</evidence>
<dbReference type="NCBIfam" id="TIGR03438">
    <property type="entry name" value="egtD_ergothio"/>
    <property type="match status" value="1"/>
</dbReference>
<comment type="caution">
    <text evidence="5">The sequence shown here is derived from an EMBL/GenBank/DDBJ whole genome shotgun (WGS) entry which is preliminary data.</text>
</comment>
<accession>A0A316DY51</accession>
<dbReference type="GO" id="GO:0052706">
    <property type="term" value="F:L-histidine N(alpha)-methyltransferase activity"/>
    <property type="evidence" value="ECO:0007669"/>
    <property type="project" value="UniProtKB-EC"/>
</dbReference>
<keyword evidence="7" id="KW-1185">Reference proteome</keyword>
<evidence type="ECO:0000313" key="6">
    <source>
        <dbReference type="Proteomes" id="UP000245667"/>
    </source>
</evidence>
<name>A0A316DY51_9FLAO</name>
<dbReference type="GO" id="GO:0032259">
    <property type="term" value="P:methylation"/>
    <property type="evidence" value="ECO:0007669"/>
    <property type="project" value="UniProtKB-KW"/>
</dbReference>
<sequence length="331" mass="38258">MNRKTNIVLPTEFEKEVYEGLTDSPKHLSSKYIYDSYGDKLFQEIMDMPEYYLTNAEHQIFNSHKEEISNLFQSGNDKFKLIELGAGDGRKTKILLEHLTSNNVNFKYQPIDISHSVLAQLEASIRREIPEVCIEPLQGTYFEILNRINIENGTKKIILFLGSNIGNLTHELAIGFLNHVRDFMHDDDLLFVGFDQKKNPETVLKAYNDPAGITSDFNKNILARINRELDADIDLDQFLHWEVYDPESGTAKSYLVSKKEQSVTIKKLGLTINFNAWETIHTEISQKYDDQTVQWLAEASGFQIEKKFVDTKGYYKNYVFAIKNELRSNHP</sequence>
<gene>
    <name evidence="4" type="primary">egtD</name>
    <name evidence="4" type="ORF">HZY62_15030</name>
    <name evidence="5" type="ORF">LX92_03202</name>
</gene>
<dbReference type="OrthoDB" id="5289726at2"/>
<feature type="domain" description="Histidine-specific methyltransferase SAM-dependent" evidence="3">
    <location>
        <begin position="13"/>
        <end position="320"/>
    </location>
</feature>
<dbReference type="Proteomes" id="UP000651837">
    <property type="component" value="Unassembled WGS sequence"/>
</dbReference>
<dbReference type="PIRSF" id="PIRSF018005">
    <property type="entry name" value="UCP018005"/>
    <property type="match status" value="1"/>
</dbReference>
<evidence type="ECO:0000313" key="5">
    <source>
        <dbReference type="EMBL" id="PWK22282.1"/>
    </source>
</evidence>
<proteinExistence type="predicted"/>
<dbReference type="InterPro" id="IPR035094">
    <property type="entry name" value="EgtD"/>
</dbReference>
<dbReference type="AlphaFoldDB" id="A0A316DY51"/>
<reference evidence="5 6" key="1">
    <citation type="submission" date="2018-05" db="EMBL/GenBank/DDBJ databases">
        <title>Genomic Encyclopedia of Archaeal and Bacterial Type Strains, Phase II (KMG-II): from individual species to whole genera.</title>
        <authorList>
            <person name="Goeker M."/>
        </authorList>
    </citation>
    <scope>NUCLEOTIDE SEQUENCE [LARGE SCALE GENOMIC DNA]</scope>
    <source>
        <strain evidence="5 6">DSM 23514</strain>
    </source>
</reference>
<dbReference type="Proteomes" id="UP000245667">
    <property type="component" value="Unassembled WGS sequence"/>
</dbReference>